<reference evidence="1" key="1">
    <citation type="submission" date="2021-01" db="EMBL/GenBank/DDBJ databases">
        <authorList>
            <person name="Corre E."/>
            <person name="Pelletier E."/>
            <person name="Niang G."/>
            <person name="Scheremetjew M."/>
            <person name="Finn R."/>
            <person name="Kale V."/>
            <person name="Holt S."/>
            <person name="Cochrane G."/>
            <person name="Meng A."/>
            <person name="Brown T."/>
            <person name="Cohen L."/>
        </authorList>
    </citation>
    <scope>NUCLEOTIDE SEQUENCE</scope>
    <source>
        <strain evidence="1">379</strain>
    </source>
</reference>
<dbReference type="EMBL" id="HBIR01026961">
    <property type="protein sequence ID" value="CAE0554691.1"/>
    <property type="molecule type" value="Transcribed_RNA"/>
</dbReference>
<dbReference type="Gene3D" id="3.80.10.10">
    <property type="entry name" value="Ribonuclease Inhibitor"/>
    <property type="match status" value="1"/>
</dbReference>
<dbReference type="InterPro" id="IPR032675">
    <property type="entry name" value="LRR_dom_sf"/>
</dbReference>
<sequence>MGLAPAREREIRERVAFDIVLRQLQGSHAAFRDISFDDVPCGHRPSWVTEIVQALTANTACERLSLARTGLNDETLRSLVVALASAATAPQLCRLDLSGNDFSLAGETMVQGLSRLRPRLTLVVGVEGSDEASSGAADGFVYDKALVEGLSAWGADTLRTAGGDLRCPAAISGGPDLLLQKGFSGANGIRYSCELAEFELSHSSGSLVLVRLSGEAALRLGCVPGKAAGGAGGAGEREAVLV</sequence>
<protein>
    <submittedName>
        <fullName evidence="1">Uncharacterized protein</fullName>
    </submittedName>
</protein>
<name>A0A7S3WFE9_EMIHU</name>
<proteinExistence type="predicted"/>
<dbReference type="AlphaFoldDB" id="A0A7S3WFE9"/>
<evidence type="ECO:0000313" key="1">
    <source>
        <dbReference type="EMBL" id="CAE0554691.1"/>
    </source>
</evidence>
<accession>A0A7S3WFE9</accession>
<dbReference type="SUPFAM" id="SSF52047">
    <property type="entry name" value="RNI-like"/>
    <property type="match status" value="1"/>
</dbReference>
<organism evidence="1">
    <name type="scientific">Emiliania huxleyi</name>
    <name type="common">Coccolithophore</name>
    <name type="synonym">Pontosphaera huxleyi</name>
    <dbReference type="NCBI Taxonomy" id="2903"/>
    <lineage>
        <taxon>Eukaryota</taxon>
        <taxon>Haptista</taxon>
        <taxon>Haptophyta</taxon>
        <taxon>Prymnesiophyceae</taxon>
        <taxon>Isochrysidales</taxon>
        <taxon>Noelaerhabdaceae</taxon>
        <taxon>Emiliania</taxon>
    </lineage>
</organism>
<gene>
    <name evidence="1" type="ORF">EHUX00137_LOCUS20787</name>
</gene>